<comment type="function">
    <text evidence="1 10">Exerts its effect at some terminal stage of cytochrome c oxidase synthesis, probably by being involved in the insertion of the copper B into subunit I.</text>
</comment>
<dbReference type="NCBIfam" id="NF003465">
    <property type="entry name" value="PRK05089.1"/>
    <property type="match status" value="1"/>
</dbReference>
<reference evidence="13" key="1">
    <citation type="submission" date="2020-12" db="EMBL/GenBank/DDBJ databases">
        <title>Hymenobacter sp.</title>
        <authorList>
            <person name="Kim M.K."/>
        </authorList>
    </citation>
    <scope>NUCLEOTIDE SEQUENCE [LARGE SCALE GENOMIC DNA]</scope>
    <source>
        <strain evidence="13">BT553</strain>
    </source>
</reference>
<accession>A0ABS0XSN4</accession>
<protein>
    <recommendedName>
        <fullName evidence="4 10">Cytochrome c oxidase assembly protein CtaG</fullName>
    </recommendedName>
</protein>
<keyword evidence="10" id="KW-0997">Cell inner membrane</keyword>
<gene>
    <name evidence="10" type="primary">ctaG</name>
    <name evidence="12" type="ORF">JAO74_14735</name>
</gene>
<feature type="transmembrane region" description="Helical" evidence="11">
    <location>
        <begin position="12"/>
        <end position="31"/>
    </location>
</feature>
<feature type="topological domain" description="Periplasmic" evidence="10">
    <location>
        <begin position="31"/>
        <end position="182"/>
    </location>
</feature>
<keyword evidence="8 10" id="KW-0186">Copper</keyword>
<comment type="caution">
    <text evidence="12">The sequence shown here is derived from an EMBL/GenBank/DDBJ whole genome shotgun (WGS) entry which is preliminary data.</text>
</comment>
<evidence type="ECO:0000256" key="8">
    <source>
        <dbReference type="ARBA" id="ARBA00023008"/>
    </source>
</evidence>
<evidence type="ECO:0000256" key="4">
    <source>
        <dbReference type="ARBA" id="ARBA00015384"/>
    </source>
</evidence>
<dbReference type="Proteomes" id="UP000640426">
    <property type="component" value="Unassembled WGS sequence"/>
</dbReference>
<keyword evidence="9 10" id="KW-0472">Membrane</keyword>
<dbReference type="InterPro" id="IPR007533">
    <property type="entry name" value="Cyt_c_oxidase_assmbl_CtaG"/>
</dbReference>
<keyword evidence="13" id="KW-1185">Reference proteome</keyword>
<comment type="similarity">
    <text evidence="3 10">Belongs to the COX11/CtaG family.</text>
</comment>
<organism evidence="12 13">
    <name type="scientific">Sphingomonas mollis</name>
    <dbReference type="NCBI Taxonomy" id="2795726"/>
    <lineage>
        <taxon>Bacteria</taxon>
        <taxon>Pseudomonadati</taxon>
        <taxon>Pseudomonadota</taxon>
        <taxon>Alphaproteobacteria</taxon>
        <taxon>Sphingomonadales</taxon>
        <taxon>Sphingomonadaceae</taxon>
        <taxon>Sphingomonas</taxon>
    </lineage>
</organism>
<comment type="subcellular location">
    <subcellularLocation>
        <location evidence="2 10">Cell inner membrane</location>
        <topology evidence="2 10">Single-pass type II membrane protein</topology>
        <orientation evidence="2 10">Periplasmic side</orientation>
    </subcellularLocation>
</comment>
<evidence type="ECO:0000256" key="6">
    <source>
        <dbReference type="ARBA" id="ARBA00022968"/>
    </source>
</evidence>
<evidence type="ECO:0000256" key="9">
    <source>
        <dbReference type="ARBA" id="ARBA00023136"/>
    </source>
</evidence>
<evidence type="ECO:0000256" key="3">
    <source>
        <dbReference type="ARBA" id="ARBA00009620"/>
    </source>
</evidence>
<evidence type="ECO:0000256" key="11">
    <source>
        <dbReference type="SAM" id="Phobius"/>
    </source>
</evidence>
<dbReference type="PANTHER" id="PTHR21320">
    <property type="entry name" value="CYTOCHROME C OXIDASE ASSEMBLY PROTEIN COX11-RELATED"/>
    <property type="match status" value="1"/>
</dbReference>
<dbReference type="SUPFAM" id="SSF110111">
    <property type="entry name" value="Ctag/Cox11"/>
    <property type="match status" value="1"/>
</dbReference>
<keyword evidence="6 10" id="KW-0735">Signal-anchor</keyword>
<keyword evidence="10" id="KW-1003">Cell membrane</keyword>
<dbReference type="Gene3D" id="2.60.370.10">
    <property type="entry name" value="Ctag/Cox11"/>
    <property type="match status" value="1"/>
</dbReference>
<evidence type="ECO:0000256" key="7">
    <source>
        <dbReference type="ARBA" id="ARBA00022989"/>
    </source>
</evidence>
<dbReference type="InterPro" id="IPR023471">
    <property type="entry name" value="CtaG/Cox11_dom_sf"/>
</dbReference>
<proteinExistence type="inferred from homology"/>
<sequence>MTAPRIDRRGRTAMLAVIGICFMTGLAWASVPLYRLFCQVTGLNGTTQRGLAAPGATDRQVRVDFDANVSPKLPWKFSPETPSDTVAIGARDMAFFSATNTSNRPITGTATFNVTPAQAGKYFTKIQCFCFTQQTLQPGEKVRMPVVFYVDPKMLADPDAADVETITLSYTFYPVDSGKTAS</sequence>
<evidence type="ECO:0000313" key="12">
    <source>
        <dbReference type="EMBL" id="MBJ6123051.1"/>
    </source>
</evidence>
<evidence type="ECO:0000256" key="2">
    <source>
        <dbReference type="ARBA" id="ARBA00004382"/>
    </source>
</evidence>
<dbReference type="RefSeq" id="WP_199039702.1">
    <property type="nucleotide sequence ID" value="NZ_JAELXS010000008.1"/>
</dbReference>
<name>A0ABS0XSN4_9SPHN</name>
<evidence type="ECO:0000313" key="13">
    <source>
        <dbReference type="Proteomes" id="UP000640426"/>
    </source>
</evidence>
<dbReference type="Pfam" id="PF04442">
    <property type="entry name" value="CtaG_Cox11"/>
    <property type="match status" value="1"/>
</dbReference>
<dbReference type="PIRSF" id="PIRSF005413">
    <property type="entry name" value="COX11"/>
    <property type="match status" value="1"/>
</dbReference>
<dbReference type="EMBL" id="JAELXS010000008">
    <property type="protein sequence ID" value="MBJ6123051.1"/>
    <property type="molecule type" value="Genomic_DNA"/>
</dbReference>
<evidence type="ECO:0000256" key="10">
    <source>
        <dbReference type="HAMAP-Rule" id="MF_00155"/>
    </source>
</evidence>
<keyword evidence="7 10" id="KW-1133">Transmembrane helix</keyword>
<evidence type="ECO:0000256" key="1">
    <source>
        <dbReference type="ARBA" id="ARBA00004007"/>
    </source>
</evidence>
<dbReference type="HAMAP" id="MF_00155">
    <property type="entry name" value="CtaG"/>
    <property type="match status" value="1"/>
</dbReference>
<feature type="topological domain" description="Cytoplasmic" evidence="10">
    <location>
        <begin position="1"/>
        <end position="7"/>
    </location>
</feature>
<evidence type="ECO:0000256" key="5">
    <source>
        <dbReference type="ARBA" id="ARBA00022692"/>
    </source>
</evidence>
<keyword evidence="5 10" id="KW-0812">Transmembrane</keyword>
<dbReference type="PANTHER" id="PTHR21320:SF3">
    <property type="entry name" value="CYTOCHROME C OXIDASE ASSEMBLY PROTEIN COX11, MITOCHONDRIAL-RELATED"/>
    <property type="match status" value="1"/>
</dbReference>